<proteinExistence type="predicted"/>
<gene>
    <name evidence="1" type="ORF">COLSTE_01746</name>
</gene>
<evidence type="ECO:0000313" key="1">
    <source>
        <dbReference type="EMBL" id="EEA90071.1"/>
    </source>
</evidence>
<dbReference type="STRING" id="445975.COLSTE_01746"/>
<comment type="caution">
    <text evidence="1">The sequence shown here is derived from an EMBL/GenBank/DDBJ whole genome shotgun (WGS) entry which is preliminary data.</text>
</comment>
<evidence type="ECO:0000313" key="2">
    <source>
        <dbReference type="Proteomes" id="UP000003560"/>
    </source>
</evidence>
<keyword evidence="2" id="KW-1185">Reference proteome</keyword>
<dbReference type="EMBL" id="ABXJ01000098">
    <property type="protein sequence ID" value="EEA90071.1"/>
    <property type="molecule type" value="Genomic_DNA"/>
</dbReference>
<dbReference type="AlphaFoldDB" id="B6GCC3"/>
<dbReference type="Pfam" id="PF13707">
    <property type="entry name" value="RloB"/>
    <property type="match status" value="1"/>
</dbReference>
<organism evidence="1 2">
    <name type="scientific">Collinsella stercoris DSM 13279</name>
    <dbReference type="NCBI Taxonomy" id="445975"/>
    <lineage>
        <taxon>Bacteria</taxon>
        <taxon>Bacillati</taxon>
        <taxon>Actinomycetota</taxon>
        <taxon>Coriobacteriia</taxon>
        <taxon>Coriobacteriales</taxon>
        <taxon>Coriobacteriaceae</taxon>
        <taxon>Collinsella</taxon>
    </lineage>
</organism>
<reference evidence="1 2" key="1">
    <citation type="submission" date="2008-10" db="EMBL/GenBank/DDBJ databases">
        <title>Draft genome sequence of Collinsella stercoris (DSM 13279).</title>
        <authorList>
            <person name="Sudarsanam P."/>
            <person name="Ley R."/>
            <person name="Guruge J."/>
            <person name="Turnbaugh P.J."/>
            <person name="Mahowald M."/>
            <person name="Liep D."/>
            <person name="Gordon J."/>
        </authorList>
    </citation>
    <scope>NUCLEOTIDE SEQUENCE [LARGE SCALE GENOMIC DNA]</scope>
    <source>
        <strain evidence="1 2">DSM 13279</strain>
    </source>
</reference>
<dbReference type="Proteomes" id="UP000003560">
    <property type="component" value="Unassembled WGS sequence"/>
</dbReference>
<reference evidence="1 2" key="2">
    <citation type="submission" date="2008-10" db="EMBL/GenBank/DDBJ databases">
        <authorList>
            <person name="Fulton L."/>
            <person name="Clifton S."/>
            <person name="Fulton B."/>
            <person name="Xu J."/>
            <person name="Minx P."/>
            <person name="Pepin K.H."/>
            <person name="Johnson M."/>
            <person name="Thiruvilangam P."/>
            <person name="Bhonagiri V."/>
            <person name="Nash W.E."/>
            <person name="Mardis E.R."/>
            <person name="Wilson R.K."/>
        </authorList>
    </citation>
    <scope>NUCLEOTIDE SEQUENCE [LARGE SCALE GENOMIC DNA]</scope>
    <source>
        <strain evidence="1 2">DSM 13279</strain>
    </source>
</reference>
<evidence type="ECO:0008006" key="3">
    <source>
        <dbReference type="Google" id="ProtNLM"/>
    </source>
</evidence>
<name>B6GCC3_9ACTN</name>
<sequence>MTEKEYFERLVDLYGLRGRVVIDKGAAGRDPKTLVERAADLKAKEDEEARKERFDSWESVWAVTDVDDFSMFAAQQLAKQEAVSLAVSNPCFEVWLIDHVIVCPESCAETKACEKKAQELGVTCSRGKKSKSLEKSKAIGFPITKERVVKALQNAQGHNSDRKRQVRFHSVDQASKYSVWTDVPSIVDCLRASAQE</sequence>
<protein>
    <recommendedName>
        <fullName evidence="3">RloB-like protein</fullName>
    </recommendedName>
</protein>
<dbReference type="HOGENOM" id="CLU_090993_0_0_11"/>
<accession>B6GCC3</accession>
<dbReference type="InterPro" id="IPR025591">
    <property type="entry name" value="RloB"/>
</dbReference>
<dbReference type="eggNOG" id="ENOG5031Y4R">
    <property type="taxonomic scope" value="Bacteria"/>
</dbReference>